<dbReference type="Proteomes" id="UP001432401">
    <property type="component" value="Unassembled WGS sequence"/>
</dbReference>
<feature type="transmembrane region" description="Helical" evidence="1">
    <location>
        <begin position="445"/>
        <end position="472"/>
    </location>
</feature>
<feature type="transmembrane region" description="Helical" evidence="1">
    <location>
        <begin position="101"/>
        <end position="123"/>
    </location>
</feature>
<keyword evidence="1" id="KW-0812">Transmembrane</keyword>
<feature type="transmembrane region" description="Helical" evidence="1">
    <location>
        <begin position="388"/>
        <end position="409"/>
    </location>
</feature>
<feature type="transmembrane region" description="Helical" evidence="1">
    <location>
        <begin position="601"/>
        <end position="625"/>
    </location>
</feature>
<accession>A0ABV2A000</accession>
<keyword evidence="1" id="KW-0472">Membrane</keyword>
<evidence type="ECO:0008006" key="4">
    <source>
        <dbReference type="Google" id="ProtNLM"/>
    </source>
</evidence>
<keyword evidence="3" id="KW-1185">Reference proteome</keyword>
<feature type="transmembrane region" description="Helical" evidence="1">
    <location>
        <begin position="637"/>
        <end position="657"/>
    </location>
</feature>
<dbReference type="EMBL" id="JBEQNB010000013">
    <property type="protein sequence ID" value="MES0836681.1"/>
    <property type="molecule type" value="Genomic_DNA"/>
</dbReference>
<feature type="transmembrane region" description="Helical" evidence="1">
    <location>
        <begin position="260"/>
        <end position="278"/>
    </location>
</feature>
<feature type="transmembrane region" description="Helical" evidence="1">
    <location>
        <begin position="736"/>
        <end position="755"/>
    </location>
</feature>
<comment type="caution">
    <text evidence="2">The sequence shown here is derived from an EMBL/GenBank/DDBJ whole genome shotgun (WGS) entry which is preliminary data.</text>
</comment>
<name>A0ABV2A000_9ACTN</name>
<keyword evidence="1" id="KW-1133">Transmembrane helix</keyword>
<protein>
    <recommendedName>
        <fullName evidence="4">Peptidase M48 domain-containing protein</fullName>
    </recommendedName>
</protein>
<feature type="transmembrane region" description="Helical" evidence="1">
    <location>
        <begin position="534"/>
        <end position="559"/>
    </location>
</feature>
<feature type="transmembrane region" description="Helical" evidence="1">
    <location>
        <begin position="228"/>
        <end position="248"/>
    </location>
</feature>
<gene>
    <name evidence="2" type="ORF">ABUK86_23095</name>
</gene>
<dbReference type="RefSeq" id="WP_352985484.1">
    <property type="nucleotide sequence ID" value="NZ_JBEQNA010000012.1"/>
</dbReference>
<feature type="transmembrane region" description="Helical" evidence="1">
    <location>
        <begin position="359"/>
        <end position="382"/>
    </location>
</feature>
<organism evidence="2 3">
    <name type="scientific">Nocardiopsis tropica</name>
    <dbReference type="NCBI Taxonomy" id="109330"/>
    <lineage>
        <taxon>Bacteria</taxon>
        <taxon>Bacillati</taxon>
        <taxon>Actinomycetota</taxon>
        <taxon>Actinomycetes</taxon>
        <taxon>Streptosporangiales</taxon>
        <taxon>Nocardiopsidaceae</taxon>
        <taxon>Nocardiopsis</taxon>
    </lineage>
</organism>
<proteinExistence type="predicted"/>
<evidence type="ECO:0000313" key="3">
    <source>
        <dbReference type="Proteomes" id="UP001432401"/>
    </source>
</evidence>
<reference evidence="2 3" key="1">
    <citation type="submission" date="2024-06" db="EMBL/GenBank/DDBJ databases">
        <authorList>
            <person name="Bataeva Y.V."/>
            <person name="Grigorian L.N."/>
            <person name="Solomentsev V.I."/>
        </authorList>
    </citation>
    <scope>NUCLEOTIDE SEQUENCE [LARGE SCALE GENOMIC DNA]</scope>
    <source>
        <strain evidence="3">SCPM-O-B-12605 (RCAM04882)</strain>
    </source>
</reference>
<evidence type="ECO:0000256" key="1">
    <source>
        <dbReference type="SAM" id="Phobius"/>
    </source>
</evidence>
<feature type="transmembrane region" description="Helical" evidence="1">
    <location>
        <begin position="32"/>
        <end position="51"/>
    </location>
</feature>
<feature type="transmembrane region" description="Helical" evidence="1">
    <location>
        <begin position="689"/>
        <end position="709"/>
    </location>
</feature>
<feature type="transmembrane region" description="Helical" evidence="1">
    <location>
        <begin position="571"/>
        <end position="595"/>
    </location>
</feature>
<sequence>MQIPLAEERETDPPPSRAFDPFLLPSATSIRFFLIILLAAVGSMYIGFFYLPTVPVLGVDPTGTEAAAVCAEQARTDAGRLSDQVLFEGYADCIAAADRAAALWMVIPGLLWAALTVLVYALYPRRLEKRLRPGELPDESGARAVLREVEAALGNTRQRVRILVTPGTAGGARVFGAFGRYRMAVDGSLLVPRKDGELDQSARAVIRHEAAHLRNRDVDITYLTMSSWWGFVLVNTGPLALYGIAFLYETFFSASGGYPLAGAAVQGLLLTAATLVLVQTARARVLRSREHYADVRAAGAGHIGASLRHLLAQSQWSGEGSLIRRRWRGLRDYHPSHRARGDILDDPRRLTASISGADLVTAGIVLGAAHLHLSIAAFMASAGGLGGISSTSVVLGLPVGALVTAMVWNVVRAAPEARHRWAGPAAALAGGVLIAHLPPAQPGTWWVYLLLSNPLAALVSGLVLWCVCLLFLRWAALSGRAWLAAEGRERMLCLLGMACGAVVFGCGFGVWVYLHAGIPMAFEGGGLAPVVLPLVALVTDVRFHVAVGCAMLFAFGGLVRRARLRGIARHPLVPVVAGCALSAVYGVLLPFGVVLAADGGYALRFVFLLPVWLAAVAVSVALGAWSGGPRLRGAGPCVAAVLVFTVLALEPLVYGTVFEGLLCLATRSPSECAAAVGGAVLTGYAEPVFLLWGLPVLLALCGGGAAAGSRVRSAIERRRPTSEEPDIAAPRRRRHVIGVLAAAVATVTVLGSAVVESLPNEITPIAAERKPPLLAQVESSTVGREQACEQGLESQNLTADDTDPALISHDVEAGAVILASSRDPVLAAFGRVVLDEPGVPHPRVFAALNSYCYRN</sequence>
<feature type="transmembrane region" description="Helical" evidence="1">
    <location>
        <begin position="421"/>
        <end position="439"/>
    </location>
</feature>
<evidence type="ECO:0000313" key="2">
    <source>
        <dbReference type="EMBL" id="MES0836681.1"/>
    </source>
</evidence>
<feature type="transmembrane region" description="Helical" evidence="1">
    <location>
        <begin position="492"/>
        <end position="514"/>
    </location>
</feature>